<comment type="similarity">
    <text evidence="4">Belongs to the protein kinase superfamily.</text>
</comment>
<dbReference type="AlphaFoldDB" id="A0A8S1XQS8"/>
<feature type="binding site" evidence="3">
    <location>
        <position position="33"/>
    </location>
    <ligand>
        <name>ATP</name>
        <dbReference type="ChEBI" id="CHEBI:30616"/>
    </ligand>
</feature>
<sequence length="274" mass="32496">MNQQKILLKEQIGVGFSSNLHLCDYQGKQSVVKIYNINYPNKFRMKEIKILKSLDHPHILKMVDHDPDYNYIIFEQLKTDFFTIVENYNKLDVRAVKQILLDLGKAIQYLHKLDYVHRDIKLQNVMLNNHLQIILIDFGFADIVDDQNDSIRSCGTQNYMSPELLIPQKYIKSNLLKKSDVFALAVLIFTLYFGFPPFSKATVECPYWRFITQNNWETFWKIVNRNSKLKDILFQELFENMISPNLENRYTIDQVLNHPWIDGNHDLDYLIKII</sequence>
<dbReference type="Pfam" id="PF00069">
    <property type="entry name" value="Pkinase"/>
    <property type="match status" value="1"/>
</dbReference>
<dbReference type="EMBL" id="CAJJDP010000130">
    <property type="protein sequence ID" value="CAD8203440.1"/>
    <property type="molecule type" value="Genomic_DNA"/>
</dbReference>
<dbReference type="OMA" id="QMILIDF"/>
<dbReference type="GO" id="GO:0044773">
    <property type="term" value="P:mitotic DNA damage checkpoint signaling"/>
    <property type="evidence" value="ECO:0007669"/>
    <property type="project" value="TreeGrafter"/>
</dbReference>
<evidence type="ECO:0000313" key="6">
    <source>
        <dbReference type="EMBL" id="CAD8203440.1"/>
    </source>
</evidence>
<dbReference type="SMART" id="SM00220">
    <property type="entry name" value="S_TKc"/>
    <property type="match status" value="1"/>
</dbReference>
<dbReference type="InterPro" id="IPR008271">
    <property type="entry name" value="Ser/Thr_kinase_AS"/>
</dbReference>
<evidence type="ECO:0000259" key="5">
    <source>
        <dbReference type="PROSITE" id="PS50011"/>
    </source>
</evidence>
<dbReference type="GO" id="GO:0005524">
    <property type="term" value="F:ATP binding"/>
    <property type="evidence" value="ECO:0007669"/>
    <property type="project" value="UniProtKB-UniRule"/>
</dbReference>
<dbReference type="InterPro" id="IPR017441">
    <property type="entry name" value="Protein_kinase_ATP_BS"/>
</dbReference>
<accession>A0A8S1XQS8</accession>
<evidence type="ECO:0000256" key="3">
    <source>
        <dbReference type="PROSITE-ProRule" id="PRU10141"/>
    </source>
</evidence>
<keyword evidence="4" id="KW-0418">Kinase</keyword>
<dbReference type="GO" id="GO:0005634">
    <property type="term" value="C:nucleus"/>
    <property type="evidence" value="ECO:0007669"/>
    <property type="project" value="TreeGrafter"/>
</dbReference>
<keyword evidence="4" id="KW-0808">Transferase</keyword>
<organism evidence="6 7">
    <name type="scientific">Paramecium octaurelia</name>
    <dbReference type="NCBI Taxonomy" id="43137"/>
    <lineage>
        <taxon>Eukaryota</taxon>
        <taxon>Sar</taxon>
        <taxon>Alveolata</taxon>
        <taxon>Ciliophora</taxon>
        <taxon>Intramacronucleata</taxon>
        <taxon>Oligohymenophorea</taxon>
        <taxon>Peniculida</taxon>
        <taxon>Parameciidae</taxon>
        <taxon>Paramecium</taxon>
    </lineage>
</organism>
<dbReference type="PROSITE" id="PS00108">
    <property type="entry name" value="PROTEIN_KINASE_ST"/>
    <property type="match status" value="1"/>
</dbReference>
<feature type="domain" description="Protein kinase" evidence="5">
    <location>
        <begin position="6"/>
        <end position="261"/>
    </location>
</feature>
<keyword evidence="1 3" id="KW-0547">Nucleotide-binding</keyword>
<dbReference type="PROSITE" id="PS00107">
    <property type="entry name" value="PROTEIN_KINASE_ATP"/>
    <property type="match status" value="1"/>
</dbReference>
<protein>
    <recommendedName>
        <fullName evidence="5">Protein kinase domain-containing protein</fullName>
    </recommendedName>
</protein>
<dbReference type="InterPro" id="IPR000719">
    <property type="entry name" value="Prot_kinase_dom"/>
</dbReference>
<proteinExistence type="inferred from homology"/>
<keyword evidence="2 3" id="KW-0067">ATP-binding</keyword>
<gene>
    <name evidence="6" type="ORF">POCTA_138.1.T1300029</name>
</gene>
<name>A0A8S1XQS8_PAROT</name>
<dbReference type="PROSITE" id="PS50011">
    <property type="entry name" value="PROTEIN_KINASE_DOM"/>
    <property type="match status" value="1"/>
</dbReference>
<evidence type="ECO:0000313" key="7">
    <source>
        <dbReference type="Proteomes" id="UP000683925"/>
    </source>
</evidence>
<reference evidence="6" key="1">
    <citation type="submission" date="2021-01" db="EMBL/GenBank/DDBJ databases">
        <authorList>
            <consortium name="Genoscope - CEA"/>
            <person name="William W."/>
        </authorList>
    </citation>
    <scope>NUCLEOTIDE SEQUENCE</scope>
</reference>
<evidence type="ECO:0000256" key="1">
    <source>
        <dbReference type="ARBA" id="ARBA00022741"/>
    </source>
</evidence>
<dbReference type="GO" id="GO:0005737">
    <property type="term" value="C:cytoplasm"/>
    <property type="evidence" value="ECO:0007669"/>
    <property type="project" value="TreeGrafter"/>
</dbReference>
<dbReference type="GO" id="GO:0004674">
    <property type="term" value="F:protein serine/threonine kinase activity"/>
    <property type="evidence" value="ECO:0007669"/>
    <property type="project" value="UniProtKB-KW"/>
</dbReference>
<comment type="caution">
    <text evidence="6">The sequence shown here is derived from an EMBL/GenBank/DDBJ whole genome shotgun (WGS) entry which is preliminary data.</text>
</comment>
<keyword evidence="7" id="KW-1185">Reference proteome</keyword>
<evidence type="ECO:0000256" key="2">
    <source>
        <dbReference type="ARBA" id="ARBA00022840"/>
    </source>
</evidence>
<dbReference type="PANTHER" id="PTHR44167">
    <property type="entry name" value="OVARIAN-SPECIFIC SERINE/THREONINE-PROTEIN KINASE LOK-RELATED"/>
    <property type="match status" value="1"/>
</dbReference>
<dbReference type="PANTHER" id="PTHR44167:SF18">
    <property type="entry name" value="PROTEIN KINASE DOMAIN-CONTAINING PROTEIN"/>
    <property type="match status" value="1"/>
</dbReference>
<dbReference type="OrthoDB" id="10252171at2759"/>
<keyword evidence="4" id="KW-0723">Serine/threonine-protein kinase</keyword>
<dbReference type="Proteomes" id="UP000683925">
    <property type="component" value="Unassembled WGS sequence"/>
</dbReference>
<evidence type="ECO:0000256" key="4">
    <source>
        <dbReference type="RuleBase" id="RU000304"/>
    </source>
</evidence>